<evidence type="ECO:0000313" key="2">
    <source>
        <dbReference type="EMBL" id="MFB9071075.1"/>
    </source>
</evidence>
<gene>
    <name evidence="2" type="ORF">ACFFX0_07665</name>
</gene>
<feature type="compositionally biased region" description="Polar residues" evidence="1">
    <location>
        <begin position="1"/>
        <end position="16"/>
    </location>
</feature>
<evidence type="ECO:0000256" key="1">
    <source>
        <dbReference type="SAM" id="MobiDB-lite"/>
    </source>
</evidence>
<reference evidence="2 3" key="1">
    <citation type="submission" date="2024-09" db="EMBL/GenBank/DDBJ databases">
        <authorList>
            <person name="Sun Q."/>
            <person name="Mori K."/>
        </authorList>
    </citation>
    <scope>NUCLEOTIDE SEQUENCE [LARGE SCALE GENOMIC DNA]</scope>
    <source>
        <strain evidence="2 3">CCM 7609</strain>
    </source>
</reference>
<dbReference type="Proteomes" id="UP001589575">
    <property type="component" value="Unassembled WGS sequence"/>
</dbReference>
<sequence>MTSYPARTSSQAESNPDTPPPTTRAVGVSAGREVTAGSSGSGPLSGSGPSGQWWAGRRDRG</sequence>
<keyword evidence="3" id="KW-1185">Reference proteome</keyword>
<feature type="region of interest" description="Disordered" evidence="1">
    <location>
        <begin position="1"/>
        <end position="61"/>
    </location>
</feature>
<proteinExistence type="predicted"/>
<accession>A0ABV5FWM2</accession>
<dbReference type="EMBL" id="JBHMFI010000001">
    <property type="protein sequence ID" value="MFB9071075.1"/>
    <property type="molecule type" value="Genomic_DNA"/>
</dbReference>
<organism evidence="2 3">
    <name type="scientific">Citricoccus parietis</name>
    <dbReference type="NCBI Taxonomy" id="592307"/>
    <lineage>
        <taxon>Bacteria</taxon>
        <taxon>Bacillati</taxon>
        <taxon>Actinomycetota</taxon>
        <taxon>Actinomycetes</taxon>
        <taxon>Micrococcales</taxon>
        <taxon>Micrococcaceae</taxon>
        <taxon>Citricoccus</taxon>
    </lineage>
</organism>
<comment type="caution">
    <text evidence="2">The sequence shown here is derived from an EMBL/GenBank/DDBJ whole genome shotgun (WGS) entry which is preliminary data.</text>
</comment>
<name>A0ABV5FWM2_9MICC</name>
<protein>
    <submittedName>
        <fullName evidence="2">Uncharacterized protein</fullName>
    </submittedName>
</protein>
<feature type="compositionally biased region" description="Gly residues" evidence="1">
    <location>
        <begin position="39"/>
        <end position="49"/>
    </location>
</feature>
<evidence type="ECO:0000313" key="3">
    <source>
        <dbReference type="Proteomes" id="UP001589575"/>
    </source>
</evidence>